<evidence type="ECO:0000256" key="4">
    <source>
        <dbReference type="SAM" id="SignalP"/>
    </source>
</evidence>
<protein>
    <submittedName>
        <fullName evidence="6">Extracellular solute-binding protein</fullName>
    </submittedName>
</protein>
<dbReference type="Gene3D" id="3.40.190.10">
    <property type="entry name" value="Periplasmic binding protein-like II"/>
    <property type="match status" value="2"/>
</dbReference>
<evidence type="ECO:0000259" key="5">
    <source>
        <dbReference type="Pfam" id="PF12010"/>
    </source>
</evidence>
<dbReference type="PANTHER" id="PTHR43649">
    <property type="entry name" value="ARABINOSE-BINDING PROTEIN-RELATED"/>
    <property type="match status" value="1"/>
</dbReference>
<dbReference type="OrthoDB" id="2495455at2"/>
<accession>A0A4V2J375</accession>
<keyword evidence="2" id="KW-0813">Transport</keyword>
<dbReference type="SUPFAM" id="SSF53850">
    <property type="entry name" value="Periplasmic binding protein-like II"/>
    <property type="match status" value="1"/>
</dbReference>
<evidence type="ECO:0000313" key="6">
    <source>
        <dbReference type="EMBL" id="TBL70305.1"/>
    </source>
</evidence>
<dbReference type="PANTHER" id="PTHR43649:SF34">
    <property type="entry name" value="ABC TRANSPORTER PERIPLASMIC-BINDING PROTEIN YCJN-RELATED"/>
    <property type="match status" value="1"/>
</dbReference>
<reference evidence="6 7" key="1">
    <citation type="submission" date="2019-02" db="EMBL/GenBank/DDBJ databases">
        <title>Paenibacillus sp. nov., isolated from surface-sterilized tissue of Thalictrum simplex L.</title>
        <authorList>
            <person name="Tuo L."/>
        </authorList>
    </citation>
    <scope>NUCLEOTIDE SEQUENCE [LARGE SCALE GENOMIC DNA]</scope>
    <source>
        <strain evidence="6 7">N2SHLJ1</strain>
    </source>
</reference>
<sequence length="516" mass="57973">MKQLKMKGAVVLTAAMIASTALTACTSQDKAAPSGSGKAASAQEGAGAAEAVPVRYVIPGNLTPDHQKVQDAVNAKLKADGVNVRLDVKAIPWDAWNQKTNIMLSTGEEFELLAAMEDMKSVTQLAGSGALAPLNELIDKYGPNLKKAIPDYLWDAATVKGKIYAIPNKWIDFANGWYWVTGREDLMKKYNLKTPTTRAELIDAAEQLQKKVEQDTGEKYYIQLRAKDNLHAIYRDMEGFPFTTDLKQLFLVDKDGNAESYVESKLFKEESAFMRTLYQKGLISKDVLSIPQDQMLKGLEQGKFLFYLERGSNLDPLMQANNPNAKVSLFRLQPDKPTFRPLAFGNSNVVPVNTKHPEAGIQFLNWLYANQDNYDLFMYGIQGEQWTKTDNNRYDSKKTDKNQPKYLFQNWQIGNLDFARFSKEASDLQVKVEGTMDDKAVNSPVMGFVFDSNQVSTEYANVLAEIQASIVPIKNGVVEYDKYYPEALKKLKAAGLDKVMEEYKKQLAEWKAQHKK</sequence>
<feature type="chain" id="PRO_5039671565" evidence="4">
    <location>
        <begin position="24"/>
        <end position="516"/>
    </location>
</feature>
<dbReference type="AlphaFoldDB" id="A0A4V2J375"/>
<organism evidence="6 7">
    <name type="scientific">Paenibacillus thalictri</name>
    <dbReference type="NCBI Taxonomy" id="2527873"/>
    <lineage>
        <taxon>Bacteria</taxon>
        <taxon>Bacillati</taxon>
        <taxon>Bacillota</taxon>
        <taxon>Bacilli</taxon>
        <taxon>Bacillales</taxon>
        <taxon>Paenibacillaceae</taxon>
        <taxon>Paenibacillus</taxon>
    </lineage>
</organism>
<dbReference type="RefSeq" id="WP_131018025.1">
    <property type="nucleotide sequence ID" value="NZ_SIRE01000033.1"/>
</dbReference>
<comment type="caution">
    <text evidence="6">The sequence shown here is derived from an EMBL/GenBank/DDBJ whole genome shotgun (WGS) entry which is preliminary data.</text>
</comment>
<evidence type="ECO:0000313" key="7">
    <source>
        <dbReference type="Proteomes" id="UP000293142"/>
    </source>
</evidence>
<dbReference type="EMBL" id="SIRE01000033">
    <property type="protein sequence ID" value="TBL70305.1"/>
    <property type="molecule type" value="Genomic_DNA"/>
</dbReference>
<dbReference type="InterPro" id="IPR050490">
    <property type="entry name" value="Bact_solute-bd_prot1"/>
</dbReference>
<evidence type="ECO:0000256" key="3">
    <source>
        <dbReference type="ARBA" id="ARBA00022729"/>
    </source>
</evidence>
<gene>
    <name evidence="6" type="ORF">EYB31_33870</name>
</gene>
<feature type="signal peptide" evidence="4">
    <location>
        <begin position="1"/>
        <end position="23"/>
    </location>
</feature>
<evidence type="ECO:0000256" key="2">
    <source>
        <dbReference type="ARBA" id="ARBA00022448"/>
    </source>
</evidence>
<proteinExistence type="inferred from homology"/>
<comment type="similarity">
    <text evidence="1">Belongs to the bacterial solute-binding protein 1 family.</text>
</comment>
<keyword evidence="7" id="KW-1185">Reference proteome</keyword>
<dbReference type="Proteomes" id="UP000293142">
    <property type="component" value="Unassembled WGS sequence"/>
</dbReference>
<dbReference type="Pfam" id="PF12010">
    <property type="entry name" value="DUF3502"/>
    <property type="match status" value="1"/>
</dbReference>
<dbReference type="Pfam" id="PF01547">
    <property type="entry name" value="SBP_bac_1"/>
    <property type="match status" value="1"/>
</dbReference>
<evidence type="ECO:0000256" key="1">
    <source>
        <dbReference type="ARBA" id="ARBA00008520"/>
    </source>
</evidence>
<dbReference type="InterPro" id="IPR022627">
    <property type="entry name" value="DUF3502"/>
</dbReference>
<dbReference type="PROSITE" id="PS51257">
    <property type="entry name" value="PROKAR_LIPOPROTEIN"/>
    <property type="match status" value="1"/>
</dbReference>
<name>A0A4V2J375_9BACL</name>
<keyword evidence="3 4" id="KW-0732">Signal</keyword>
<dbReference type="InterPro" id="IPR006059">
    <property type="entry name" value="SBP"/>
</dbReference>
<feature type="domain" description="DUF3502" evidence="5">
    <location>
        <begin position="444"/>
        <end position="512"/>
    </location>
</feature>